<organism evidence="1 2">
    <name type="scientific">Fodinibacter luteus</name>
    <dbReference type="NCBI Taxonomy" id="552064"/>
    <lineage>
        <taxon>Bacteria</taxon>
        <taxon>Bacillati</taxon>
        <taxon>Actinomycetota</taxon>
        <taxon>Actinomycetes</taxon>
        <taxon>Micrococcales</taxon>
        <taxon>Intrasporangiaceae</taxon>
        <taxon>Fodinibacter (ex Wang et al. 2009)</taxon>
    </lineage>
</organism>
<reference evidence="2" key="1">
    <citation type="journal article" date="2019" name="Int. J. Syst. Evol. Microbiol.">
        <title>The Global Catalogue of Microorganisms (GCM) 10K type strain sequencing project: providing services to taxonomists for standard genome sequencing and annotation.</title>
        <authorList>
            <consortium name="The Broad Institute Genomics Platform"/>
            <consortium name="The Broad Institute Genome Sequencing Center for Infectious Disease"/>
            <person name="Wu L."/>
            <person name="Ma J."/>
        </authorList>
    </citation>
    <scope>NUCLEOTIDE SEQUENCE [LARGE SCALE GENOMIC DNA]</scope>
    <source>
        <strain evidence="2">JCM 17809</strain>
    </source>
</reference>
<dbReference type="EMBL" id="BAABGM010000020">
    <property type="protein sequence ID" value="GAA4410541.1"/>
    <property type="molecule type" value="Genomic_DNA"/>
</dbReference>
<protein>
    <submittedName>
        <fullName evidence="1">Uncharacterized protein</fullName>
    </submittedName>
</protein>
<dbReference type="Proteomes" id="UP001500945">
    <property type="component" value="Unassembled WGS sequence"/>
</dbReference>
<evidence type="ECO:0000313" key="1">
    <source>
        <dbReference type="EMBL" id="GAA4410541.1"/>
    </source>
</evidence>
<gene>
    <name evidence="1" type="ORF">GCM10023168_30340</name>
</gene>
<proteinExistence type="predicted"/>
<accession>A0ABP8KN03</accession>
<evidence type="ECO:0000313" key="2">
    <source>
        <dbReference type="Proteomes" id="UP001500945"/>
    </source>
</evidence>
<keyword evidence="2" id="KW-1185">Reference proteome</keyword>
<dbReference type="RefSeq" id="WP_345207502.1">
    <property type="nucleotide sequence ID" value="NZ_BAABGM010000020.1"/>
</dbReference>
<comment type="caution">
    <text evidence="1">The sequence shown here is derived from an EMBL/GenBank/DDBJ whole genome shotgun (WGS) entry which is preliminary data.</text>
</comment>
<name>A0ABP8KN03_9MICO</name>
<sequence>MDEPGTPEGTLDLGDLRDRWAQCDQVREVARQAESDWDRRLLCARSLDEDRVGAHRVYAAAERYLGIAEENHGALVSLLGTFGATPTVPWNLLRPSFEAAFRALWLLKPEDSQERRRRGVQLEWLDDEAARKYRNVTLRSPDLLRSLGVPDDVVVASRESGRDNTRIYQAEADQLGLRYRTKDWKGRKISPTPFRVVVEGELGKLVPDDAMLTLGFQTTWKTLSGITHSEGSALLRVSDHRTEGAYKGGRQLRMSINDGAFYVAAISTTLLRVMAWSRYGECHQPANRGPVDLSTLRSIVARAIPDS</sequence>